<dbReference type="SMART" id="SM01058">
    <property type="entry name" value="CarD_TRCF"/>
    <property type="match status" value="1"/>
</dbReference>
<dbReference type="AlphaFoldDB" id="A0A147ENL3"/>
<evidence type="ECO:0000259" key="1">
    <source>
        <dbReference type="SMART" id="SM01058"/>
    </source>
</evidence>
<dbReference type="Gene3D" id="2.40.10.170">
    <property type="match status" value="1"/>
</dbReference>
<gene>
    <name evidence="2" type="ORF">NS354_08015</name>
</gene>
<reference evidence="2 3" key="1">
    <citation type="journal article" date="2016" name="Front. Microbiol.">
        <title>Genomic Resource of Rice Seed Associated Bacteria.</title>
        <authorList>
            <person name="Midha S."/>
            <person name="Bansal K."/>
            <person name="Sharma S."/>
            <person name="Kumar N."/>
            <person name="Patil P.P."/>
            <person name="Chaudhry V."/>
            <person name="Patil P.B."/>
        </authorList>
    </citation>
    <scope>NUCLEOTIDE SEQUENCE [LARGE SCALE GENOMIC DNA]</scope>
    <source>
        <strain evidence="2 3">NS354</strain>
    </source>
</reference>
<dbReference type="Pfam" id="PF02559">
    <property type="entry name" value="CarD_TRCF_RID"/>
    <property type="match status" value="1"/>
</dbReference>
<feature type="domain" description="CarD-like/TRCF RNAP-interacting" evidence="1">
    <location>
        <begin position="4"/>
        <end position="114"/>
    </location>
</feature>
<dbReference type="GO" id="GO:0009303">
    <property type="term" value="P:rRNA transcription"/>
    <property type="evidence" value="ECO:0007669"/>
    <property type="project" value="TreeGrafter"/>
</dbReference>
<keyword evidence="3" id="KW-1185">Reference proteome</keyword>
<protein>
    <submittedName>
        <fullName evidence="2">CarD family transcriptional regulator</fullName>
    </submittedName>
</protein>
<dbReference type="Pfam" id="PF21095">
    <property type="entry name" value="CarD_C"/>
    <property type="match status" value="1"/>
</dbReference>
<name>A0A147ENL3_9MICO</name>
<dbReference type="Proteomes" id="UP000070810">
    <property type="component" value="Unassembled WGS sequence"/>
</dbReference>
<proteinExistence type="predicted"/>
<sequence length="167" mass="18614">MQQSHVVGHTLVYPHHGAVTITAIEVKKIGGVERTWLTLQPLLNELSIQIPADQLSEIGVRELIDRDGIESLIQILQEEFTEEPGNWSRRFKANGEKLASGSVHRVGEVVRDLWRRSQGAKLSTGEKAMYQRASGILVTEFALARGISETEAYEEVERILAGEKITV</sequence>
<dbReference type="OrthoDB" id="9786074at2"/>
<dbReference type="InterPro" id="IPR003711">
    <property type="entry name" value="CarD-like/TRCF_RID"/>
</dbReference>
<dbReference type="InterPro" id="IPR048792">
    <property type="entry name" value="CarD_C"/>
</dbReference>
<dbReference type="InterPro" id="IPR042215">
    <property type="entry name" value="CarD-like_C"/>
</dbReference>
<dbReference type="PANTHER" id="PTHR38447:SF1">
    <property type="entry name" value="RNA POLYMERASE-BINDING TRANSCRIPTION FACTOR CARD"/>
    <property type="match status" value="1"/>
</dbReference>
<dbReference type="SUPFAM" id="SSF141259">
    <property type="entry name" value="CarD-like"/>
    <property type="match status" value="1"/>
</dbReference>
<evidence type="ECO:0000313" key="3">
    <source>
        <dbReference type="Proteomes" id="UP000070810"/>
    </source>
</evidence>
<dbReference type="EMBL" id="LDRK01000042">
    <property type="protein sequence ID" value="KTR85744.1"/>
    <property type="molecule type" value="Genomic_DNA"/>
</dbReference>
<dbReference type="PANTHER" id="PTHR38447">
    <property type="entry name" value="TRANSCRIPTION FACTOR YDEB-RELATED"/>
    <property type="match status" value="1"/>
</dbReference>
<accession>A0A147ENL3</accession>
<dbReference type="Gene3D" id="1.20.58.1290">
    <property type="entry name" value="CarD-like, C-terminal domain"/>
    <property type="match status" value="1"/>
</dbReference>
<dbReference type="PATRIC" id="fig|1079994.3.peg.1780"/>
<dbReference type="InterPro" id="IPR036101">
    <property type="entry name" value="CarD-like/TRCF_RID_sf"/>
</dbReference>
<dbReference type="RefSeq" id="WP_058594036.1">
    <property type="nucleotide sequence ID" value="NZ_LDRK01000042.1"/>
</dbReference>
<comment type="caution">
    <text evidence="2">The sequence shown here is derived from an EMBL/GenBank/DDBJ whole genome shotgun (WGS) entry which is preliminary data.</text>
</comment>
<evidence type="ECO:0000313" key="2">
    <source>
        <dbReference type="EMBL" id="KTR85744.1"/>
    </source>
</evidence>
<organism evidence="2 3">
    <name type="scientific">Leucobacter chromiiresistens</name>
    <dbReference type="NCBI Taxonomy" id="1079994"/>
    <lineage>
        <taxon>Bacteria</taxon>
        <taxon>Bacillati</taxon>
        <taxon>Actinomycetota</taxon>
        <taxon>Actinomycetes</taxon>
        <taxon>Micrococcales</taxon>
        <taxon>Microbacteriaceae</taxon>
        <taxon>Leucobacter</taxon>
    </lineage>
</organism>
<dbReference type="InterPro" id="IPR052531">
    <property type="entry name" value="CarD-like_regulator"/>
</dbReference>